<dbReference type="Ensembl" id="ENSSPUT00000003738.1">
    <property type="protein sequence ID" value="ENSSPUP00000003518.1"/>
    <property type="gene ID" value="ENSSPUG00000002696.1"/>
</dbReference>
<dbReference type="SUPFAM" id="SSF75011">
    <property type="entry name" value="3-carboxy-cis,cis-mucoante lactonizing enzyme"/>
    <property type="match status" value="1"/>
</dbReference>
<dbReference type="OMA" id="AYDFWWH"/>
<evidence type="ECO:0000256" key="3">
    <source>
        <dbReference type="RuleBase" id="RU369071"/>
    </source>
</evidence>
<keyword evidence="3" id="KW-0472">Membrane</keyword>
<dbReference type="Pfam" id="PF05694">
    <property type="entry name" value="SBP56"/>
    <property type="match status" value="1"/>
</dbReference>
<keyword evidence="3" id="KW-0560">Oxidoreductase</keyword>
<evidence type="ECO:0000313" key="4">
    <source>
        <dbReference type="Ensembl" id="ENSSPUP00000003518.1"/>
    </source>
</evidence>
<comment type="pathway">
    <text evidence="3">Organosulfur degradation.</text>
</comment>
<accession>A0A8D0L2B7</accession>
<reference evidence="4" key="1">
    <citation type="submission" date="2025-08" db="UniProtKB">
        <authorList>
            <consortium name="Ensembl"/>
        </authorList>
    </citation>
    <scope>IDENTIFICATION</scope>
</reference>
<dbReference type="GO" id="GO:0005829">
    <property type="term" value="C:cytosol"/>
    <property type="evidence" value="ECO:0007669"/>
    <property type="project" value="UniProtKB-SubCell"/>
</dbReference>
<dbReference type="GO" id="GO:0015031">
    <property type="term" value="P:protein transport"/>
    <property type="evidence" value="ECO:0007669"/>
    <property type="project" value="UniProtKB-UniRule"/>
</dbReference>
<keyword evidence="3" id="KW-0653">Protein transport</keyword>
<keyword evidence="3" id="KW-0007">Acetylation</keyword>
<evidence type="ECO:0000256" key="1">
    <source>
        <dbReference type="ARBA" id="ARBA00005606"/>
    </source>
</evidence>
<comment type="function">
    <text evidence="3">Catalyzes the oxidation of methanethiol, an organosulfur compound known to be produced in substantial amounts by gut bacteria. Selenium-binding protein which may be involved in the sensing of reactive xenobiotics in the cytoplasm. May be involved in intra-Golgi protein transport.</text>
</comment>
<dbReference type="PANTHER" id="PTHR23300">
    <property type="entry name" value="METHANETHIOL OXIDASE"/>
    <property type="match status" value="1"/>
</dbReference>
<comment type="subcellular location">
    <subcellularLocation>
        <location evidence="3">Nucleus</location>
    </subcellularLocation>
    <subcellularLocation>
        <location evidence="3">Cytoplasm</location>
        <location evidence="3">Cytosol</location>
    </subcellularLocation>
    <subcellularLocation>
        <location evidence="3">Membrane</location>
        <topology evidence="3">Peripheral membrane protein</topology>
    </subcellularLocation>
    <text evidence="3">May associate with Golgi membrane. May associate with the membrane of autophagosomes.</text>
</comment>
<comment type="similarity">
    <text evidence="1 3">Belongs to the selenium-binding protein family.</text>
</comment>
<evidence type="ECO:0000256" key="2">
    <source>
        <dbReference type="ARBA" id="ARBA00023266"/>
    </source>
</evidence>
<dbReference type="AlphaFoldDB" id="A0A8D0L2B7"/>
<dbReference type="GO" id="GO:0016020">
    <property type="term" value="C:membrane"/>
    <property type="evidence" value="ECO:0007669"/>
    <property type="project" value="UniProtKB-SubCell"/>
</dbReference>
<keyword evidence="3" id="KW-0539">Nucleus</keyword>
<keyword evidence="3" id="KW-0813">Transport</keyword>
<dbReference type="GO" id="GO:0008430">
    <property type="term" value="F:selenium binding"/>
    <property type="evidence" value="ECO:0007669"/>
    <property type="project" value="UniProtKB-UniRule"/>
</dbReference>
<reference evidence="4" key="2">
    <citation type="submission" date="2025-09" db="UniProtKB">
        <authorList>
            <consortium name="Ensembl"/>
        </authorList>
    </citation>
    <scope>IDENTIFICATION</scope>
</reference>
<organism evidence="4 5">
    <name type="scientific">Sphenodon punctatus</name>
    <name type="common">Tuatara</name>
    <name type="synonym">Hatteria punctata</name>
    <dbReference type="NCBI Taxonomy" id="8508"/>
    <lineage>
        <taxon>Eukaryota</taxon>
        <taxon>Metazoa</taxon>
        <taxon>Chordata</taxon>
        <taxon>Craniata</taxon>
        <taxon>Vertebrata</taxon>
        <taxon>Euteleostomi</taxon>
        <taxon>Lepidosauria</taxon>
        <taxon>Sphenodontia</taxon>
        <taxon>Sphenodontidae</taxon>
        <taxon>Sphenodon</taxon>
    </lineage>
</organism>
<dbReference type="GO" id="GO:0005634">
    <property type="term" value="C:nucleus"/>
    <property type="evidence" value="ECO:0007669"/>
    <property type="project" value="UniProtKB-SubCell"/>
</dbReference>
<keyword evidence="2 3" id="KW-0711">Selenium</keyword>
<dbReference type="PANTHER" id="PTHR23300:SF0">
    <property type="entry name" value="METHANETHIOL OXIDASE"/>
    <property type="match status" value="1"/>
</dbReference>
<name>A0A8D0L2B7_SPHPU</name>
<dbReference type="Proteomes" id="UP000694392">
    <property type="component" value="Unplaced"/>
</dbReference>
<dbReference type="GeneTree" id="ENSGT00390000014244"/>
<evidence type="ECO:0000313" key="5">
    <source>
        <dbReference type="Proteomes" id="UP000694392"/>
    </source>
</evidence>
<dbReference type="InterPro" id="IPR008826">
    <property type="entry name" value="Se-bd"/>
</dbReference>
<keyword evidence="5" id="KW-1185">Reference proteome</keyword>
<comment type="catalytic activity">
    <reaction evidence="3">
        <text>methanethiol + O2 + H2O = hydrogen sulfide + formaldehyde + H2O2 + H(+)</text>
        <dbReference type="Rhea" id="RHEA:11812"/>
        <dbReference type="ChEBI" id="CHEBI:15377"/>
        <dbReference type="ChEBI" id="CHEBI:15378"/>
        <dbReference type="ChEBI" id="CHEBI:15379"/>
        <dbReference type="ChEBI" id="CHEBI:16007"/>
        <dbReference type="ChEBI" id="CHEBI:16240"/>
        <dbReference type="ChEBI" id="CHEBI:16842"/>
        <dbReference type="ChEBI" id="CHEBI:29919"/>
        <dbReference type="EC" id="1.8.3.4"/>
    </reaction>
</comment>
<dbReference type="GO" id="GO:0018549">
    <property type="term" value="F:methanethiol oxidase activity"/>
    <property type="evidence" value="ECO:0007669"/>
    <property type="project" value="UniProtKB-UniRule"/>
</dbReference>
<proteinExistence type="inferred from homology"/>
<keyword evidence="3" id="KW-0963">Cytoplasm</keyword>
<dbReference type="EC" id="1.8.3.4" evidence="3"/>
<protein>
    <recommendedName>
        <fullName evidence="3">Methanethiol oxidase</fullName>
        <shortName evidence="3">MTO</shortName>
        <ecNumber evidence="3">1.8.3.4</ecNumber>
    </recommendedName>
    <alternativeName>
        <fullName evidence="3">Selenium-binding protein 1</fullName>
    </alternativeName>
</protein>
<sequence length="471" mass="52960">MEKHGSCGPGYKTPLDAMKGPREEIVYLPCIYRNTGIQKPDYLATVDVDPKSPTYCQVIHRLPMPNLNDELHHSGWNACSSCFGDTTKKRNRLIFPSLISSRIYVIDTGTDLRAPRIHKIVEPYELYWKCNLANPHTTHCLGDGNIMISTMGDPSGNGKGGFALLDGKTFEVKGNWEKPGHSAPQGYDFWYQPRHNVLMSTEWGFPKYLAYGFDPADLKKGRYGRRINVWDWTTHALTQSLDLGEDSIPLEIRFLHNPAAAEGFVGCALSSAIHRFYKTETGTWAEEKVIQVPSKKVKGWQLPDMPGLITDILLSLDDRFLYFSNWIHGDLRQYDISNPRKPKLVGQVFLGGSITKGGPVTVLEDPELDCQPDPFVIQGKRVQGGPQMIQLSLDGKRLYVTTSLYSAWDKQFYPDMVKEGSVMLQVDVDTHKGGLKVNKKFLVDFGKEPHGPVLAHELRYPGGDCSSEIWL</sequence>